<reference evidence="4 5" key="1">
    <citation type="submission" date="2025-05" db="UniProtKB">
        <authorList>
            <consortium name="RefSeq"/>
        </authorList>
    </citation>
    <scope>IDENTIFICATION</scope>
    <source>
        <tissue evidence="4 5">Muscle</tissue>
    </source>
</reference>
<feature type="region of interest" description="Disordered" evidence="2">
    <location>
        <begin position="1236"/>
        <end position="1267"/>
    </location>
</feature>
<name>A0ABM1S7P5_LIMPO</name>
<feature type="compositionally biased region" description="Polar residues" evidence="2">
    <location>
        <begin position="222"/>
        <end position="235"/>
    </location>
</feature>
<feature type="region of interest" description="Disordered" evidence="2">
    <location>
        <begin position="1886"/>
        <end position="1926"/>
    </location>
</feature>
<feature type="compositionally biased region" description="Polar residues" evidence="2">
    <location>
        <begin position="520"/>
        <end position="544"/>
    </location>
</feature>
<evidence type="ECO:0000313" key="3">
    <source>
        <dbReference type="Proteomes" id="UP000694941"/>
    </source>
</evidence>
<keyword evidence="1" id="KW-0175">Coiled coil</keyword>
<keyword evidence="3" id="KW-1185">Reference proteome</keyword>
<protein>
    <submittedName>
        <fullName evidence="4 5">Uncharacterized protein LOC106457881 isoform X1</fullName>
    </submittedName>
</protein>
<feature type="compositionally biased region" description="Basic and acidic residues" evidence="2">
    <location>
        <begin position="956"/>
        <end position="966"/>
    </location>
</feature>
<evidence type="ECO:0000313" key="5">
    <source>
        <dbReference type="RefSeq" id="XP_022239650.1"/>
    </source>
</evidence>
<dbReference type="GeneID" id="106457881"/>
<feature type="coiled-coil region" evidence="1">
    <location>
        <begin position="1029"/>
        <end position="1067"/>
    </location>
</feature>
<feature type="compositionally biased region" description="Polar residues" evidence="2">
    <location>
        <begin position="914"/>
        <end position="928"/>
    </location>
</feature>
<feature type="compositionally biased region" description="Basic and acidic residues" evidence="2">
    <location>
        <begin position="1597"/>
        <end position="1606"/>
    </location>
</feature>
<feature type="compositionally biased region" description="Basic residues" evidence="2">
    <location>
        <begin position="439"/>
        <end position="449"/>
    </location>
</feature>
<feature type="compositionally biased region" description="Basic residues" evidence="2">
    <location>
        <begin position="613"/>
        <end position="627"/>
    </location>
</feature>
<feature type="region of interest" description="Disordered" evidence="2">
    <location>
        <begin position="1732"/>
        <end position="1782"/>
    </location>
</feature>
<feature type="compositionally biased region" description="Polar residues" evidence="2">
    <location>
        <begin position="1801"/>
        <end position="1815"/>
    </location>
</feature>
<organism evidence="3 5">
    <name type="scientific">Limulus polyphemus</name>
    <name type="common">Atlantic horseshoe crab</name>
    <dbReference type="NCBI Taxonomy" id="6850"/>
    <lineage>
        <taxon>Eukaryota</taxon>
        <taxon>Metazoa</taxon>
        <taxon>Ecdysozoa</taxon>
        <taxon>Arthropoda</taxon>
        <taxon>Chelicerata</taxon>
        <taxon>Merostomata</taxon>
        <taxon>Xiphosura</taxon>
        <taxon>Limulidae</taxon>
        <taxon>Limulus</taxon>
    </lineage>
</organism>
<feature type="compositionally biased region" description="Polar residues" evidence="2">
    <location>
        <begin position="1524"/>
        <end position="1544"/>
    </location>
</feature>
<feature type="compositionally biased region" description="Basic and acidic residues" evidence="2">
    <location>
        <begin position="466"/>
        <end position="478"/>
    </location>
</feature>
<feature type="compositionally biased region" description="Polar residues" evidence="2">
    <location>
        <begin position="1892"/>
        <end position="1911"/>
    </location>
</feature>
<dbReference type="RefSeq" id="XP_022239649.1">
    <property type="nucleotide sequence ID" value="XM_022383941.1"/>
</dbReference>
<feature type="region of interest" description="Disordered" evidence="2">
    <location>
        <begin position="222"/>
        <end position="254"/>
    </location>
</feature>
<feature type="compositionally biased region" description="Polar residues" evidence="2">
    <location>
        <begin position="638"/>
        <end position="647"/>
    </location>
</feature>
<dbReference type="Proteomes" id="UP000694941">
    <property type="component" value="Unplaced"/>
</dbReference>
<feature type="region of interest" description="Disordered" evidence="2">
    <location>
        <begin position="347"/>
        <end position="656"/>
    </location>
</feature>
<dbReference type="RefSeq" id="XP_022239650.1">
    <property type="nucleotide sequence ID" value="XM_022383942.1"/>
</dbReference>
<feature type="coiled-coil region" evidence="1">
    <location>
        <begin position="777"/>
        <end position="821"/>
    </location>
</feature>
<feature type="region of interest" description="Disordered" evidence="2">
    <location>
        <begin position="1796"/>
        <end position="1861"/>
    </location>
</feature>
<feature type="compositionally biased region" description="Basic and acidic residues" evidence="2">
    <location>
        <begin position="378"/>
        <end position="395"/>
    </location>
</feature>
<feature type="region of interest" description="Disordered" evidence="2">
    <location>
        <begin position="737"/>
        <end position="770"/>
    </location>
</feature>
<feature type="compositionally biased region" description="Polar residues" evidence="2">
    <location>
        <begin position="939"/>
        <end position="954"/>
    </location>
</feature>
<feature type="compositionally biased region" description="Basic and acidic residues" evidence="2">
    <location>
        <begin position="1241"/>
        <end position="1267"/>
    </location>
</feature>
<sequence>MANEVDEDDVFFDTIGLFESQTSNKYLDKTNTIEQEADEASAMKSVAPAEAMEDQSFHCENNRQGNLKPDNKFHLQTTDPLNPEKDFLEYMLSLSGSLGEGEEITRTGGKGKSVSGVSVSNAKPNTKIGLDHLDNLCKLMEQLSDLREANTKLQKRVQYLEDIKSLHDMHREVVKVLSIDVQHEPTYRQGRYTKGCNQSVTYTENPRRVRYKAKGRQFSVQKSKTQFNIPESPSTVRERSKSVGHEEMCEPKGSNKKKFPKWFKFKEALGWERGNQESGRTGGSKGGRSEKRLQTEKLAKDVFRGDEGRRVLWEEHLGALGIPVYLEYPDHEGLDPEKLTLEELMGTTESLSSPEGSLYLSEENLLKKGEAPAARQSSAREKSESSRRHERKDKFTPSPTSSTRGPPGREDIRDSQERSNTIDQECEGEQPAYQEDTKKSHKGPWRRVKTMIQTRRDSLRRKHRKNESGKKREEKIDTDPVSGVSVEISVASDEEEGEIKDEDDRTDDELGELRERKISNRSVMSISKKGSSQNISGLQEQRISCTDDWVQEPARDTHGINVVAKGTVQQERKKKPKSLSIPTDEEENSLPPIWRTSATAEDNPPTPHSSPPFHRKSRWTKVKKVFSSKREDDVRYPRSQSVPSSPASVEKVSHFDYDEKKIEDEGQLQEDETNIKVEAQSPDVAFSDSYTSELSAMTADGSLQVLMPSSSAPMASIVQELQRNLSEDFNRKIQEWERKRGNGWKPPSPSLERKGSSSRLWRSKTEKDKPDRIEKVRKNRMKDLNWLEKELQKVEREKQRLAKQKRKYEERAVQLQRLREAVFNAQKTNKKEVLVRTSAGEFRFEGISDAFTKKLYEWETKRGVQPELSTIALLDASMRKPSFSPRICLPSDRAPSLQRGISRSETSIPDAIQSGPSPCTSLPSLQHDTSQHSERIQLSRANSEPDLSSFNSNKEMGFKQRSHSDDTVGSDRVQSYAPPEVTQLIDSDSEEAVLYEKKWKEERELQEASAQEDNYYTLLEENMFLLEQLKTKEGICRRLEEELETLDDKMEEMNARHQKELELYKDKLWKLHCRYCKPTDLQDSLRLISQLKFKVDELEQCCDRLKYNRETLEDSFRYHSEQQARLTRDFIDKMKELQEKTNSQWVCPEAQEEPAKKPSTLRLNSKNVAKLQHLSTELLQQARNIECQLAARNSQVCQLRWEVLRHEVATMRLHTELRHARWKGNGSFSVKRTLMARRRGSRPEKHHSWSSSEKLKKQDSEEERQTDNKFGVCKEWERIEYLPSDLSNIAQQLKVELLKLCSNADVSVCSSNGSSSPEQPQKIYQVCDQPIADIQDKVNEPYESPSSTHAHEFPTQVMSPKLSVRRNSDGQQSLSGQDVYSAPEYKDGEQLTLALKVPEKQWRSNSPTLYSDNSFIENNPHISGPSNKSLDETCKKIEYSKPKDFITPLKDRDVGSNVLSSTRAVDLKLDHYQKTPGTRKESLQKEQFSDEIKNLDIFFPSLNTDHDNSTCNITTGITKPTDLSGKTNTNVDGMSTSQKMVNNDVSEETTEGLVPELGKSKESQSDPDEEEMILRAAPFLRGESPVIRSRSPRKLKKETSREKPTNEPEGYLSDSKSRTVLTHVSQEGSPSVKNLIEKYNRKVKDSQHVVQPPSPRGDGEMHCWPQMSEVTQPKQLNEIKHFSLDPEYNRTISETVQFIPSLSPASRARAAALLKAKEDFITQTSVMSLKADMMHGKSKDKDVSPSLDQGEESRKDENGNRSNRWESMPCTGDDSHSVSSMKSIDSMSEILFKSEEKCQESKTSNQETTEDSGQASDKRRSVCTIAATDSSASLEDAASIPKSTANTKIRKPKKKKDQSAISALCRQSLTVTLETQAGILPSEALQVDASKGHSSNVNPLSPHPISNSGNQERPKGWLSKNIFKPK</sequence>
<feature type="region of interest" description="Disordered" evidence="2">
    <location>
        <begin position="1524"/>
        <end position="1617"/>
    </location>
</feature>
<feature type="compositionally biased region" description="Basic and acidic residues" evidence="2">
    <location>
        <begin position="407"/>
        <end position="417"/>
    </location>
</feature>
<gene>
    <name evidence="4 5" type="primary">LOC106457881</name>
</gene>
<feature type="region of interest" description="Disordered" evidence="2">
    <location>
        <begin position="273"/>
        <end position="293"/>
    </location>
</feature>
<feature type="compositionally biased region" description="Acidic residues" evidence="2">
    <location>
        <begin position="492"/>
        <end position="510"/>
    </location>
</feature>
<feature type="compositionally biased region" description="Basic and acidic residues" evidence="2">
    <location>
        <begin position="1732"/>
        <end position="1743"/>
    </location>
</feature>
<evidence type="ECO:0000256" key="1">
    <source>
        <dbReference type="SAM" id="Coils"/>
    </source>
</evidence>
<feature type="region of interest" description="Disordered" evidence="2">
    <location>
        <begin position="907"/>
        <end position="973"/>
    </location>
</feature>
<feature type="compositionally biased region" description="Basic and acidic residues" evidence="2">
    <location>
        <begin position="236"/>
        <end position="250"/>
    </location>
</feature>
<accession>A0ABM1S7P5</accession>
<feature type="compositionally biased region" description="Low complexity" evidence="2">
    <location>
        <begin position="396"/>
        <end position="406"/>
    </location>
</feature>
<proteinExistence type="predicted"/>
<evidence type="ECO:0000313" key="4">
    <source>
        <dbReference type="RefSeq" id="XP_022239649.1"/>
    </source>
</evidence>
<evidence type="ECO:0000256" key="2">
    <source>
        <dbReference type="SAM" id="MobiDB-lite"/>
    </source>
</evidence>